<protein>
    <submittedName>
        <fullName evidence="1">Uncharacterized protein</fullName>
    </submittedName>
</protein>
<sequence>MTDSVYCDEVEFSEIIGNNEDFKEVEVKINVNKQDILAIWNPGRSPEKDGIYVDSNKHLRFKNDAGRFVSMLKTSNCKLYSFDRHNIKLRSNWTSRC</sequence>
<name>A0A5C0SFP0_CRATE</name>
<dbReference type="EMBL" id="CP042243">
    <property type="protein sequence ID" value="QEK11729.1"/>
    <property type="molecule type" value="Genomic_DNA"/>
</dbReference>
<dbReference type="AlphaFoldDB" id="A0A5C0SFP0"/>
<organism evidence="1 2">
    <name type="scientific">Crassaminicella thermophila</name>
    <dbReference type="NCBI Taxonomy" id="2599308"/>
    <lineage>
        <taxon>Bacteria</taxon>
        <taxon>Bacillati</taxon>
        <taxon>Bacillota</taxon>
        <taxon>Clostridia</taxon>
        <taxon>Eubacteriales</taxon>
        <taxon>Clostridiaceae</taxon>
        <taxon>Crassaminicella</taxon>
    </lineage>
</organism>
<evidence type="ECO:0000313" key="2">
    <source>
        <dbReference type="Proteomes" id="UP000324646"/>
    </source>
</evidence>
<keyword evidence="2" id="KW-1185">Reference proteome</keyword>
<evidence type="ECO:0000313" key="1">
    <source>
        <dbReference type="EMBL" id="QEK11729.1"/>
    </source>
</evidence>
<dbReference type="Proteomes" id="UP000324646">
    <property type="component" value="Chromosome"/>
</dbReference>
<gene>
    <name evidence="1" type="ORF">FQB35_04760</name>
</gene>
<dbReference type="RefSeq" id="WP_148808884.1">
    <property type="nucleotide sequence ID" value="NZ_CP042243.1"/>
</dbReference>
<proteinExistence type="predicted"/>
<accession>A0A5C0SFP0</accession>
<dbReference type="KEGG" id="crs:FQB35_04760"/>
<reference evidence="1 2" key="1">
    <citation type="submission" date="2019-07" db="EMBL/GenBank/DDBJ databases">
        <title>Complete genome of Crassaminicella thermophila SY095.</title>
        <authorList>
            <person name="Li X."/>
        </authorList>
    </citation>
    <scope>NUCLEOTIDE SEQUENCE [LARGE SCALE GENOMIC DNA]</scope>
    <source>
        <strain evidence="1 2">SY095</strain>
    </source>
</reference>